<feature type="region of interest" description="Disordered" evidence="1">
    <location>
        <begin position="1"/>
        <end position="33"/>
    </location>
</feature>
<name>A0A8C8YFC8_PANLE</name>
<protein>
    <submittedName>
        <fullName evidence="2">Uncharacterized protein</fullName>
    </submittedName>
</protein>
<feature type="compositionally biased region" description="Pro residues" evidence="1">
    <location>
        <begin position="1"/>
        <end position="10"/>
    </location>
</feature>
<dbReference type="Proteomes" id="UP000694399">
    <property type="component" value="Chromosome E2"/>
</dbReference>
<sequence length="100" mass="10572">MAARGPLPPDPGHRKPREATWWAGAGNPQRGEGWSVLAGAQGSLEFWGGGEGRGPHLISPESPLRTYVSVPPPHGPLARLPVLEIRRPNSPEPSVPGPPL</sequence>
<organism evidence="2 3">
    <name type="scientific">Panthera leo</name>
    <name type="common">Lion</name>
    <dbReference type="NCBI Taxonomy" id="9689"/>
    <lineage>
        <taxon>Eukaryota</taxon>
        <taxon>Metazoa</taxon>
        <taxon>Chordata</taxon>
        <taxon>Craniata</taxon>
        <taxon>Vertebrata</taxon>
        <taxon>Euteleostomi</taxon>
        <taxon>Mammalia</taxon>
        <taxon>Eutheria</taxon>
        <taxon>Laurasiatheria</taxon>
        <taxon>Carnivora</taxon>
        <taxon>Feliformia</taxon>
        <taxon>Felidae</taxon>
        <taxon>Pantherinae</taxon>
        <taxon>Panthera</taxon>
    </lineage>
</organism>
<reference evidence="2" key="3">
    <citation type="submission" date="2025-09" db="UniProtKB">
        <authorList>
            <consortium name="Ensembl"/>
        </authorList>
    </citation>
    <scope>IDENTIFICATION</scope>
</reference>
<accession>A0A8C8YFC8</accession>
<evidence type="ECO:0000313" key="3">
    <source>
        <dbReference type="Proteomes" id="UP000694399"/>
    </source>
</evidence>
<reference evidence="2" key="1">
    <citation type="journal article" date="2019" name="bioRxiv">
        <title>Long live the king: chromosome-level assembly of the lion (Panthera leo) using linked-read, Hi-C, and long read data.</title>
        <authorList>
            <person name="Armstrong E.E."/>
            <person name="Taylor R.W."/>
            <person name="Miller D.E."/>
            <person name="Kaelin C."/>
            <person name="Barsh G."/>
            <person name="Hadly E.A."/>
            <person name="Petrov D."/>
        </authorList>
    </citation>
    <scope>NUCLEOTIDE SEQUENCE [LARGE SCALE GENOMIC DNA]</scope>
</reference>
<keyword evidence="3" id="KW-1185">Reference proteome</keyword>
<reference evidence="2" key="2">
    <citation type="submission" date="2025-08" db="UniProtKB">
        <authorList>
            <consortium name="Ensembl"/>
        </authorList>
    </citation>
    <scope>IDENTIFICATION</scope>
</reference>
<dbReference type="AlphaFoldDB" id="A0A8C8YFC8"/>
<dbReference type="GeneTree" id="ENSGT00900000143511"/>
<evidence type="ECO:0000313" key="2">
    <source>
        <dbReference type="Ensembl" id="ENSPLOP00000030290.1"/>
    </source>
</evidence>
<evidence type="ECO:0000256" key="1">
    <source>
        <dbReference type="SAM" id="MobiDB-lite"/>
    </source>
</evidence>
<proteinExistence type="predicted"/>
<dbReference type="Ensembl" id="ENSPLOT00000033435.1">
    <property type="protein sequence ID" value="ENSPLOP00000030290.1"/>
    <property type="gene ID" value="ENSPLOG00000022141.1"/>
</dbReference>